<reference evidence="2 3" key="1">
    <citation type="journal article" date="2019" name="Genome Biol. Evol.">
        <title>Insights into the evolution of the New World diploid cottons (Gossypium, subgenus Houzingenia) based on genome sequencing.</title>
        <authorList>
            <person name="Grover C.E."/>
            <person name="Arick M.A. 2nd"/>
            <person name="Thrash A."/>
            <person name="Conover J.L."/>
            <person name="Sanders W.S."/>
            <person name="Peterson D.G."/>
            <person name="Frelichowski J.E."/>
            <person name="Scheffler J.A."/>
            <person name="Scheffler B.E."/>
            <person name="Wendel J.F."/>
        </authorList>
    </citation>
    <scope>NUCLEOTIDE SEQUENCE [LARGE SCALE GENOMIC DNA]</scope>
    <source>
        <strain evidence="2">27</strain>
        <tissue evidence="2">Leaf</tissue>
    </source>
</reference>
<organism evidence="2 3">
    <name type="scientific">Gossypium davidsonii</name>
    <name type="common">Davidson's cotton</name>
    <name type="synonym">Gossypium klotzschianum subsp. davidsonii</name>
    <dbReference type="NCBI Taxonomy" id="34287"/>
    <lineage>
        <taxon>Eukaryota</taxon>
        <taxon>Viridiplantae</taxon>
        <taxon>Streptophyta</taxon>
        <taxon>Embryophyta</taxon>
        <taxon>Tracheophyta</taxon>
        <taxon>Spermatophyta</taxon>
        <taxon>Magnoliopsida</taxon>
        <taxon>eudicotyledons</taxon>
        <taxon>Gunneridae</taxon>
        <taxon>Pentapetalae</taxon>
        <taxon>rosids</taxon>
        <taxon>malvids</taxon>
        <taxon>Malvales</taxon>
        <taxon>Malvaceae</taxon>
        <taxon>Malvoideae</taxon>
        <taxon>Gossypium</taxon>
    </lineage>
</organism>
<comment type="caution">
    <text evidence="2">The sequence shown here is derived from an EMBL/GenBank/DDBJ whole genome shotgun (WGS) entry which is preliminary data.</text>
</comment>
<gene>
    <name evidence="2" type="ORF">Godav_025443</name>
</gene>
<feature type="region of interest" description="Disordered" evidence="1">
    <location>
        <begin position="1"/>
        <end position="22"/>
    </location>
</feature>
<protein>
    <submittedName>
        <fullName evidence="2">Uncharacterized protein</fullName>
    </submittedName>
</protein>
<accession>A0A7J8T5X0</accession>
<evidence type="ECO:0000313" key="3">
    <source>
        <dbReference type="Proteomes" id="UP000593561"/>
    </source>
</evidence>
<dbReference type="Proteomes" id="UP000593561">
    <property type="component" value="Unassembled WGS sequence"/>
</dbReference>
<sequence length="22" mass="2435">MQAPMDADVLSSFPPRYGPNLQ</sequence>
<name>A0A7J8T5X0_GOSDV</name>
<dbReference type="AlphaFoldDB" id="A0A7J8T5X0"/>
<keyword evidence="3" id="KW-1185">Reference proteome</keyword>
<proteinExistence type="predicted"/>
<dbReference type="EMBL" id="JABFAC010155142">
    <property type="protein sequence ID" value="MBA0633739.1"/>
    <property type="molecule type" value="Genomic_DNA"/>
</dbReference>
<feature type="non-terminal residue" evidence="2">
    <location>
        <position position="22"/>
    </location>
</feature>
<evidence type="ECO:0000256" key="1">
    <source>
        <dbReference type="SAM" id="MobiDB-lite"/>
    </source>
</evidence>
<evidence type="ECO:0000313" key="2">
    <source>
        <dbReference type="EMBL" id="MBA0633739.1"/>
    </source>
</evidence>